<dbReference type="Gene3D" id="2.60.40.10">
    <property type="entry name" value="Immunoglobulins"/>
    <property type="match status" value="10"/>
</dbReference>
<dbReference type="SUPFAM" id="SSF51445">
    <property type="entry name" value="(Trans)glycosidases"/>
    <property type="match status" value="1"/>
</dbReference>
<dbReference type="InterPro" id="IPR013783">
    <property type="entry name" value="Ig-like_fold"/>
</dbReference>
<feature type="domain" description="Fibronectin type-III" evidence="4">
    <location>
        <begin position="528"/>
        <end position="621"/>
    </location>
</feature>
<dbReference type="Gene3D" id="2.60.120.260">
    <property type="entry name" value="Galactose-binding domain-like"/>
    <property type="match status" value="2"/>
</dbReference>
<dbReference type="InterPro" id="IPR050991">
    <property type="entry name" value="ECM_Regulatory_Proteins"/>
</dbReference>
<dbReference type="Pfam" id="PF18962">
    <property type="entry name" value="Por_Secre_tail"/>
    <property type="match status" value="1"/>
</dbReference>
<feature type="domain" description="Fibronectin type-III" evidence="4">
    <location>
        <begin position="1508"/>
        <end position="1600"/>
    </location>
</feature>
<dbReference type="SUPFAM" id="SSF49785">
    <property type="entry name" value="Galactose-binding domain-like"/>
    <property type="match status" value="2"/>
</dbReference>
<feature type="signal peptide" evidence="2">
    <location>
        <begin position="1"/>
        <end position="22"/>
    </location>
</feature>
<feature type="domain" description="Fibronectin type-III" evidence="4">
    <location>
        <begin position="1415"/>
        <end position="1505"/>
    </location>
</feature>
<accession>A0A7X9RUV2</accession>
<dbReference type="Proteomes" id="UP000576082">
    <property type="component" value="Unassembled WGS sequence"/>
</dbReference>
<proteinExistence type="predicted"/>
<dbReference type="PROSITE" id="PS50853">
    <property type="entry name" value="FN3"/>
    <property type="match status" value="8"/>
</dbReference>
<evidence type="ECO:0000259" key="4">
    <source>
        <dbReference type="PROSITE" id="PS50853"/>
    </source>
</evidence>
<evidence type="ECO:0000313" key="6">
    <source>
        <dbReference type="Proteomes" id="UP000576082"/>
    </source>
</evidence>
<dbReference type="SMART" id="SM00060">
    <property type="entry name" value="FN3"/>
    <property type="match status" value="10"/>
</dbReference>
<organism evidence="5 6">
    <name type="scientific">Flammeovirga aprica JL-4</name>
    <dbReference type="NCBI Taxonomy" id="694437"/>
    <lineage>
        <taxon>Bacteria</taxon>
        <taxon>Pseudomonadati</taxon>
        <taxon>Bacteroidota</taxon>
        <taxon>Cytophagia</taxon>
        <taxon>Cytophagales</taxon>
        <taxon>Flammeovirgaceae</taxon>
        <taxon>Flammeovirga</taxon>
    </lineage>
</organism>
<dbReference type="InterPro" id="IPR008979">
    <property type="entry name" value="Galactose-bd-like_sf"/>
</dbReference>
<dbReference type="InterPro" id="IPR017853">
    <property type="entry name" value="GH"/>
</dbReference>
<dbReference type="PANTHER" id="PTHR46708:SF2">
    <property type="entry name" value="FIBRONECTIN TYPE-III DOMAIN-CONTAINING PROTEIN"/>
    <property type="match status" value="1"/>
</dbReference>
<comment type="caution">
    <text evidence="5">The sequence shown here is derived from an EMBL/GenBank/DDBJ whole genome shotgun (WGS) entry which is preliminary data.</text>
</comment>
<dbReference type="Gene3D" id="3.20.20.80">
    <property type="entry name" value="Glycosidases"/>
    <property type="match status" value="1"/>
</dbReference>
<protein>
    <submittedName>
        <fullName evidence="5">T9SS type A sorting domain-containing protein</fullName>
    </submittedName>
</protein>
<feature type="domain" description="Fibronectin type-III" evidence="4">
    <location>
        <begin position="1134"/>
        <end position="1223"/>
    </location>
</feature>
<dbReference type="PANTHER" id="PTHR46708">
    <property type="entry name" value="TENASCIN"/>
    <property type="match status" value="1"/>
</dbReference>
<keyword evidence="1" id="KW-0677">Repeat</keyword>
<dbReference type="InterPro" id="IPR026444">
    <property type="entry name" value="Secre_tail"/>
</dbReference>
<evidence type="ECO:0000256" key="2">
    <source>
        <dbReference type="SAM" id="SignalP"/>
    </source>
</evidence>
<feature type="domain" description="F5/8 type C" evidence="3">
    <location>
        <begin position="697"/>
        <end position="840"/>
    </location>
</feature>
<sequence>MKFGNKLLLFCVVLIFPVLSWAQAGKGGTLITQRAGMNLNNNYGDDNTKTDWQGFRIIQEKSITESLTALDEQLQEPITNYRVGFSRPMIDGDVDPNDMTDWLDGIGEIINMEGPQKYVLVCFWANPKVGYADDPGPDHDTRYWQEALDSLEDRGYLDYVSGWEIQNEPANGNTSTQDTAWRDYVRKIWKNIGGHSNTSWSAIEKDEAIRAEISAKWFNKPILVSGTVYGQRFPSVLVDGLKALDNIVWVVHTYPRYVSNNFSTYPEREAWGVEEWEAKFKEVWDQNFAALDHNYVITEIGNSKYDCDLVNNGGKPDGLDSEMIRSAGYLKAANEYFGKETNTSVFWYTGFHWGDIGVGSPDGSFRISTLNSAKAVLHAEFCGLPALPTGLINVALEKTVTVDSELKESYGGANAVDGDNINNSSRWLSKTNDEEHWLEVDLGGTFDIEAFAFWTGFAGYKNPIQQFSFQYEKDGAWVDIVTEDNNDNAAYRNVFDVVTASKVRLYVPAYADNDVKLFELEVYVSDGTPQAPETFSYEVDENTHVTLSWNIDDPKAEGVVIERSNAGEEAFEVLYNGDLTVTSYKDETSVLGEVYDYRIHSTNTAGVSPFKTLTIDLTPRLVTPSEFKAEMKNSTAATLTWTKIEEEKENVGLRLERRIQGEAEYTLVAELSNTDSVYVDTDLVAESIYEYIIYGYAGDFSSEGAEASVLVTKWINVALNKTTETSTVDGSKDGSRAVDGDIIDNGSRWVSSNSGEEQWITVDLGAEYDIQAMGLWTGGSGIYDKPNTQFSFQYFKDDQWMDIISETNNTTAAYFKEFEKVKTGKVRYYVPAYADNRVRLYEIMVYVEERLPNAPTTLEVSVNENMQVDLSWADVEDVMGYEFVIERSIKGENNFVEVQVIQENLVYTDTTVQTNTSYDYRLYTRNKVGKSETFATASADIDPVVTPPTDIRVTVLDPTTVNLTWTLPVASDHDKIIVSRKLSSEDTYTIIATLGQSATSYEDSDLAVATEYMYAIHTELAELKSEITEVTITTEARVPNSPTTLEAVVNASLQVELTWANVEDVLDYKFVIERSVKGEDNFVQLQELDKVLAFTDADVMRSTSYDYRLYTMNNVGKSEAFASATVDVPALLATPSNLAVTAKGQTSVSLSWTLPEVSDHDQVMVSRKLSGDENYEVVATLEMNETSYTDISVVAAKTYTYAVYTALNGNFSDSVNVEVTTDLRVPNSPTTLTASVNEAMKVELAWTNVVDELEYEFVLERSLKDEDNFVQIQVLDGVVEFTDTDLNTNASYDYRLYTMNEAGKSEEFASASVDVPALLAVPANLEVVEKGFTTVSLSWTLADVSDHNNVVVSRKLSTEEDYTLISTLEKEATSFEDSELALGTEYIYAIYTLLNESSSDTVEVTVTTDSRVPSSPTALTAVVDEEYAVELTWEEVEDELAYEFVLERAVKGEDNFEQIQLLDGALSYTDTEVDMNTSYDYRLYTMNEFGKSESFATASVTIPALVLGVSDLEVVGKGQTTVSLSWVLPEMSDHDQVIVSRKLFTEEEYVVVATLDHDATSFEDTGLELSTAYTYAIHTVLGEQNSEKTEVTVTTDAVLSIGDFEEAKFVVYPNPSSGQFFIKYTKPVNEEITITVLDVIGKTQMQVFSGNSNQLYQPLEVRHQLRSGIYFIRVDNNKESEIFRILIK</sequence>
<dbReference type="InterPro" id="IPR036116">
    <property type="entry name" value="FN3_sf"/>
</dbReference>
<dbReference type="Pfam" id="PF00754">
    <property type="entry name" value="F5_F8_type_C"/>
    <property type="match status" value="2"/>
</dbReference>
<evidence type="ECO:0000256" key="1">
    <source>
        <dbReference type="ARBA" id="ARBA00022737"/>
    </source>
</evidence>
<feature type="chain" id="PRO_5031083746" evidence="2">
    <location>
        <begin position="23"/>
        <end position="1688"/>
    </location>
</feature>
<feature type="domain" description="Fibronectin type-III" evidence="4">
    <location>
        <begin position="1228"/>
        <end position="1318"/>
    </location>
</feature>
<evidence type="ECO:0000313" key="5">
    <source>
        <dbReference type="EMBL" id="NME69153.1"/>
    </source>
</evidence>
<gene>
    <name evidence="5" type="ORF">HHU12_14350</name>
</gene>
<dbReference type="RefSeq" id="WP_169657439.1">
    <property type="nucleotide sequence ID" value="NZ_JABANE010000036.1"/>
</dbReference>
<dbReference type="EMBL" id="JABANE010000036">
    <property type="protein sequence ID" value="NME69153.1"/>
    <property type="molecule type" value="Genomic_DNA"/>
</dbReference>
<dbReference type="SUPFAM" id="SSF49265">
    <property type="entry name" value="Fibronectin type III"/>
    <property type="match status" value="5"/>
</dbReference>
<dbReference type="PROSITE" id="PS50022">
    <property type="entry name" value="FA58C_3"/>
    <property type="match status" value="2"/>
</dbReference>
<keyword evidence="6" id="KW-1185">Reference proteome</keyword>
<feature type="domain" description="Fibronectin type-III" evidence="4">
    <location>
        <begin position="1321"/>
        <end position="1413"/>
    </location>
</feature>
<evidence type="ECO:0000259" key="3">
    <source>
        <dbReference type="PROSITE" id="PS50022"/>
    </source>
</evidence>
<name>A0A7X9RUV2_9BACT</name>
<dbReference type="InterPro" id="IPR003961">
    <property type="entry name" value="FN3_dom"/>
</dbReference>
<feature type="domain" description="F5/8 type C" evidence="3">
    <location>
        <begin position="382"/>
        <end position="525"/>
    </location>
</feature>
<feature type="domain" description="Fibronectin type-III" evidence="4">
    <location>
        <begin position="854"/>
        <end position="944"/>
    </location>
</feature>
<feature type="domain" description="Fibronectin type-III" evidence="4">
    <location>
        <begin position="947"/>
        <end position="1039"/>
    </location>
</feature>
<keyword evidence="2" id="KW-0732">Signal</keyword>
<dbReference type="NCBIfam" id="TIGR04183">
    <property type="entry name" value="Por_Secre_tail"/>
    <property type="match status" value="1"/>
</dbReference>
<reference evidence="5 6" key="1">
    <citation type="submission" date="2020-04" db="EMBL/GenBank/DDBJ databases">
        <title>Flammeovirga sp. SR4, a novel species isolated from seawater.</title>
        <authorList>
            <person name="Wang X."/>
        </authorList>
    </citation>
    <scope>NUCLEOTIDE SEQUENCE [LARGE SCALE GENOMIC DNA]</scope>
    <source>
        <strain evidence="5 6">ATCC 23126</strain>
    </source>
</reference>
<dbReference type="CDD" id="cd00063">
    <property type="entry name" value="FN3"/>
    <property type="match status" value="9"/>
</dbReference>
<dbReference type="InterPro" id="IPR000421">
    <property type="entry name" value="FA58C"/>
</dbReference>